<dbReference type="Pfam" id="PF12900">
    <property type="entry name" value="Pyridox_ox_2"/>
    <property type="match status" value="1"/>
</dbReference>
<comment type="caution">
    <text evidence="1">The sequence shown here is derived from an EMBL/GenBank/DDBJ whole genome shotgun (WGS) entry which is preliminary data.</text>
</comment>
<dbReference type="InterPro" id="IPR012349">
    <property type="entry name" value="Split_barrel_FMN-bd"/>
</dbReference>
<gene>
    <name evidence="1" type="ORF">ACFS2C_08645</name>
</gene>
<dbReference type="Proteomes" id="UP001597478">
    <property type="component" value="Unassembled WGS sequence"/>
</dbReference>
<proteinExistence type="predicted"/>
<evidence type="ECO:0000313" key="1">
    <source>
        <dbReference type="EMBL" id="MFD2799459.1"/>
    </source>
</evidence>
<keyword evidence="2" id="KW-1185">Reference proteome</keyword>
<name>A0ABW5W7N2_9PSEU</name>
<organism evidence="1 2">
    <name type="scientific">Prauserella oleivorans</name>
    <dbReference type="NCBI Taxonomy" id="1478153"/>
    <lineage>
        <taxon>Bacteria</taxon>
        <taxon>Bacillati</taxon>
        <taxon>Actinomycetota</taxon>
        <taxon>Actinomycetes</taxon>
        <taxon>Pseudonocardiales</taxon>
        <taxon>Pseudonocardiaceae</taxon>
        <taxon>Prauserella</taxon>
    </lineage>
</organism>
<dbReference type="RefSeq" id="WP_377385481.1">
    <property type="nucleotide sequence ID" value="NZ_JBHSAN010000006.1"/>
</dbReference>
<reference evidence="2" key="1">
    <citation type="journal article" date="2019" name="Int. J. Syst. Evol. Microbiol.">
        <title>The Global Catalogue of Microorganisms (GCM) 10K type strain sequencing project: providing services to taxonomists for standard genome sequencing and annotation.</title>
        <authorList>
            <consortium name="The Broad Institute Genomics Platform"/>
            <consortium name="The Broad Institute Genome Sequencing Center for Infectious Disease"/>
            <person name="Wu L."/>
            <person name="Ma J."/>
        </authorList>
    </citation>
    <scope>NUCLEOTIDE SEQUENCE [LARGE SCALE GENOMIC DNA]</scope>
    <source>
        <strain evidence="2">IBRC-M 10906</strain>
    </source>
</reference>
<protein>
    <submittedName>
        <fullName evidence="1">Pyridoxamine 5'-phosphate oxidase family protein</fullName>
    </submittedName>
</protein>
<dbReference type="EMBL" id="JBHUOF010000007">
    <property type="protein sequence ID" value="MFD2799459.1"/>
    <property type="molecule type" value="Genomic_DNA"/>
</dbReference>
<evidence type="ECO:0000313" key="2">
    <source>
        <dbReference type="Proteomes" id="UP001597478"/>
    </source>
</evidence>
<dbReference type="SUPFAM" id="SSF50475">
    <property type="entry name" value="FMN-binding split barrel"/>
    <property type="match status" value="1"/>
</dbReference>
<sequence length="134" mass="14315">MTDTVTRRVRELDPAAALPLLATVPYGRIAFTLQALPAIRAVPHVLHGGEVVIRDRGPELGAAVGQIVAFEAGGLAPGEHVGWSVSVTGKAHRVRDPAWAEELRDLLPLRPATGSEEFIRIAPTLVSGFTVELR</sequence>
<dbReference type="Gene3D" id="2.30.110.10">
    <property type="entry name" value="Electron Transport, Fmn-binding Protein, Chain A"/>
    <property type="match status" value="1"/>
</dbReference>
<accession>A0ABW5W7N2</accession>
<dbReference type="InterPro" id="IPR024747">
    <property type="entry name" value="Pyridox_Oxase-rel"/>
</dbReference>